<evidence type="ECO:0000313" key="4">
    <source>
        <dbReference type="Proteomes" id="UP000249239"/>
    </source>
</evidence>
<dbReference type="AlphaFoldDB" id="A0A2W7N4I2"/>
<evidence type="ECO:0000256" key="2">
    <source>
        <dbReference type="ARBA" id="ARBA00022679"/>
    </source>
</evidence>
<gene>
    <name evidence="3" type="ORF">LX69_02320</name>
</gene>
<reference evidence="3 4" key="1">
    <citation type="submission" date="2018-06" db="EMBL/GenBank/DDBJ databases">
        <title>Genomic Encyclopedia of Archaeal and Bacterial Type Strains, Phase II (KMG-II): from individual species to whole genera.</title>
        <authorList>
            <person name="Goeker M."/>
        </authorList>
    </citation>
    <scope>NUCLEOTIDE SEQUENCE [LARGE SCALE GENOMIC DNA]</scope>
    <source>
        <strain evidence="3 4">DSM 6779</strain>
    </source>
</reference>
<dbReference type="EMBL" id="QKZK01000018">
    <property type="protein sequence ID" value="PZX14990.1"/>
    <property type="molecule type" value="Genomic_DNA"/>
</dbReference>
<evidence type="ECO:0000313" key="3">
    <source>
        <dbReference type="EMBL" id="PZX14990.1"/>
    </source>
</evidence>
<dbReference type="Pfam" id="PF13692">
    <property type="entry name" value="Glyco_trans_1_4"/>
    <property type="match status" value="1"/>
</dbReference>
<sequence>MLSCLHSLYDDRIYWKESVSLQKYGYKVVHVGVSDQEMDLITPEGIRVIGIPRRKPSRFRLWRILNEQIFSTKKSILNKLLAVASSLQSDVYHFHDLQIIRIVPQLKKLPHSPYIIYDVHEPYPFLIASQKGNLLQRCCNYLYSIFIDYYEQHQSQFCNAIIATEPIVANRFSRVIRPALVHIVFNYSDLSRCDVSQKCYDFIYCGGITINRGIFDMIEAIHALHLSGVHATLLILGKFHESDTQCIVLKRISDLSLNQFVTYIPAVDYQQVPQYYAQARFGLCLFRRTKENETIMPIKIFEYIKMGLPVIGSHFGHIAKITTAHQTGLLVDPSDAVGVAQQMKRLLNDVDMQDQFFRNCSIASEKLNWLQSEMTLLDIYSRLA</sequence>
<keyword evidence="2 3" id="KW-0808">Transferase</keyword>
<keyword evidence="4" id="KW-1185">Reference proteome</keyword>
<protein>
    <submittedName>
        <fullName evidence="3">Glycosyltransferase involved in cell wall biosynthesis</fullName>
    </submittedName>
</protein>
<dbReference type="GO" id="GO:0016757">
    <property type="term" value="F:glycosyltransferase activity"/>
    <property type="evidence" value="ECO:0007669"/>
    <property type="project" value="UniProtKB-KW"/>
</dbReference>
<evidence type="ECO:0000256" key="1">
    <source>
        <dbReference type="ARBA" id="ARBA00022676"/>
    </source>
</evidence>
<dbReference type="Gene3D" id="3.40.50.2000">
    <property type="entry name" value="Glycogen Phosphorylase B"/>
    <property type="match status" value="2"/>
</dbReference>
<dbReference type="Proteomes" id="UP000249239">
    <property type="component" value="Unassembled WGS sequence"/>
</dbReference>
<dbReference type="PANTHER" id="PTHR12526">
    <property type="entry name" value="GLYCOSYLTRANSFERASE"/>
    <property type="match status" value="1"/>
</dbReference>
<dbReference type="PANTHER" id="PTHR12526:SF629">
    <property type="entry name" value="TEICHURONIC ACID BIOSYNTHESIS GLYCOSYLTRANSFERASE TUAH-RELATED"/>
    <property type="match status" value="1"/>
</dbReference>
<accession>A0A2W7N4I2</accession>
<name>A0A2W7N4I2_9BACT</name>
<organism evidence="3 4">
    <name type="scientific">Breznakibacter xylanolyticus</name>
    <dbReference type="NCBI Taxonomy" id="990"/>
    <lineage>
        <taxon>Bacteria</taxon>
        <taxon>Pseudomonadati</taxon>
        <taxon>Bacteroidota</taxon>
        <taxon>Bacteroidia</taxon>
        <taxon>Marinilabiliales</taxon>
        <taxon>Marinilabiliaceae</taxon>
        <taxon>Breznakibacter</taxon>
    </lineage>
</organism>
<proteinExistence type="predicted"/>
<keyword evidence="1" id="KW-0328">Glycosyltransferase</keyword>
<dbReference type="SUPFAM" id="SSF53756">
    <property type="entry name" value="UDP-Glycosyltransferase/glycogen phosphorylase"/>
    <property type="match status" value="1"/>
</dbReference>
<comment type="caution">
    <text evidence="3">The sequence shown here is derived from an EMBL/GenBank/DDBJ whole genome shotgun (WGS) entry which is preliminary data.</text>
</comment>